<evidence type="ECO:0000256" key="3">
    <source>
        <dbReference type="ARBA" id="ARBA00004910"/>
    </source>
</evidence>
<keyword evidence="6 10" id="KW-0686">Riboflavin biosynthesis</keyword>
<dbReference type="InterPro" id="IPR004794">
    <property type="entry name" value="Eubact_RibD"/>
</dbReference>
<evidence type="ECO:0000259" key="14">
    <source>
        <dbReference type="PROSITE" id="PS51747"/>
    </source>
</evidence>
<comment type="catalytic activity">
    <reaction evidence="10">
        <text>2,5-diamino-6-hydroxy-4-(5-phosphoribosylamino)-pyrimidine + H2O + H(+) = 5-amino-6-(5-phospho-D-ribosylamino)uracil + NH4(+)</text>
        <dbReference type="Rhea" id="RHEA:21868"/>
        <dbReference type="ChEBI" id="CHEBI:15377"/>
        <dbReference type="ChEBI" id="CHEBI:15378"/>
        <dbReference type="ChEBI" id="CHEBI:28938"/>
        <dbReference type="ChEBI" id="CHEBI:58453"/>
        <dbReference type="ChEBI" id="CHEBI:58614"/>
        <dbReference type="EC" id="3.5.4.26"/>
    </reaction>
</comment>
<evidence type="ECO:0000256" key="2">
    <source>
        <dbReference type="ARBA" id="ARBA00004882"/>
    </source>
</evidence>
<feature type="active site" description="Proton donor" evidence="11">
    <location>
        <position position="72"/>
    </location>
</feature>
<comment type="cofactor">
    <cofactor evidence="10 13">
        <name>Zn(2+)</name>
        <dbReference type="ChEBI" id="CHEBI:29105"/>
    </cofactor>
    <text evidence="10 13">Binds 1 zinc ion.</text>
</comment>
<evidence type="ECO:0000256" key="7">
    <source>
        <dbReference type="ARBA" id="ARBA00022857"/>
    </source>
</evidence>
<dbReference type="PANTHER" id="PTHR38011">
    <property type="entry name" value="DIHYDROFOLATE REDUCTASE FAMILY PROTEIN (AFU_ORTHOLOGUE AFUA_8G06820)"/>
    <property type="match status" value="1"/>
</dbReference>
<protein>
    <recommendedName>
        <fullName evidence="10">Riboflavin biosynthesis protein RibD</fullName>
    </recommendedName>
    <domain>
        <recommendedName>
            <fullName evidence="10">Diaminohydroxyphosphoribosylaminopyrimidine deaminase</fullName>
            <shortName evidence="10">DRAP deaminase</shortName>
            <ecNumber evidence="10">3.5.4.26</ecNumber>
        </recommendedName>
        <alternativeName>
            <fullName evidence="10">Riboflavin-specific deaminase</fullName>
        </alternativeName>
    </domain>
    <domain>
        <recommendedName>
            <fullName evidence="10">5-amino-6-(5-phosphoribosylamino)uracil reductase</fullName>
            <ecNumber evidence="10">1.1.1.193</ecNumber>
        </recommendedName>
        <alternativeName>
            <fullName evidence="10">HTP reductase</fullName>
        </alternativeName>
    </domain>
</protein>
<dbReference type="NCBIfam" id="TIGR00326">
    <property type="entry name" value="eubact_ribD"/>
    <property type="match status" value="1"/>
</dbReference>
<evidence type="ECO:0000256" key="11">
    <source>
        <dbReference type="PIRSR" id="PIRSR006769-1"/>
    </source>
</evidence>
<keyword evidence="10" id="KW-0378">Hydrolase</keyword>
<dbReference type="AlphaFoldDB" id="A0A2Z5V2Y0"/>
<dbReference type="OrthoDB" id="9800865at2"/>
<evidence type="ECO:0000313" key="15">
    <source>
        <dbReference type="EMBL" id="BBB14832.1"/>
    </source>
</evidence>
<dbReference type="EC" id="3.5.4.26" evidence="10"/>
<evidence type="ECO:0000256" key="8">
    <source>
        <dbReference type="ARBA" id="ARBA00023002"/>
    </source>
</evidence>
<keyword evidence="7 10" id="KW-0521">NADP</keyword>
<dbReference type="PANTHER" id="PTHR38011:SF7">
    <property type="entry name" value="2,5-DIAMINO-6-RIBOSYLAMINO-4(3H)-PYRIMIDINONE 5'-PHOSPHATE REDUCTASE"/>
    <property type="match status" value="1"/>
</dbReference>
<evidence type="ECO:0000256" key="5">
    <source>
        <dbReference type="ARBA" id="ARBA00007417"/>
    </source>
</evidence>
<dbReference type="GO" id="GO:0008835">
    <property type="term" value="F:diaminohydroxyphosphoribosylaminopyrimidine deaminase activity"/>
    <property type="evidence" value="ECO:0007669"/>
    <property type="project" value="UniProtKB-EC"/>
</dbReference>
<dbReference type="UniPathway" id="UPA00275">
    <property type="reaction ID" value="UER00401"/>
</dbReference>
<evidence type="ECO:0000256" key="13">
    <source>
        <dbReference type="PIRSR" id="PIRSR006769-3"/>
    </source>
</evidence>
<dbReference type="InterPro" id="IPR050765">
    <property type="entry name" value="Riboflavin_Biosynth_HTPR"/>
</dbReference>
<feature type="binding site" evidence="12">
    <location>
        <position position="313"/>
    </location>
    <ligand>
        <name>substrate</name>
    </ligand>
</feature>
<dbReference type="CDD" id="cd01284">
    <property type="entry name" value="Riboflavin_deaminase-reductase"/>
    <property type="match status" value="1"/>
</dbReference>
<dbReference type="GO" id="GO:0009231">
    <property type="term" value="P:riboflavin biosynthetic process"/>
    <property type="evidence" value="ECO:0007669"/>
    <property type="project" value="UniProtKB-UniPathway"/>
</dbReference>
<dbReference type="PIRSF" id="PIRSF006769">
    <property type="entry name" value="RibD"/>
    <property type="match status" value="1"/>
</dbReference>
<keyword evidence="9" id="KW-0511">Multifunctional enzyme</keyword>
<comment type="pathway">
    <text evidence="2 10">Cofactor biosynthesis; riboflavin biosynthesis; 5-amino-6-(D-ribitylamino)uracil from GTP: step 2/4.</text>
</comment>
<dbReference type="Proteomes" id="UP000282483">
    <property type="component" value="Chromosome"/>
</dbReference>
<feature type="binding site" evidence="12">
    <location>
        <position position="243"/>
    </location>
    <ligand>
        <name>NADP(+)</name>
        <dbReference type="ChEBI" id="CHEBI:58349"/>
    </ligand>
</feature>
<proteinExistence type="inferred from homology"/>
<feature type="binding site" evidence="13">
    <location>
        <position position="70"/>
    </location>
    <ligand>
        <name>Zn(2+)</name>
        <dbReference type="ChEBI" id="CHEBI:29105"/>
        <note>catalytic</note>
    </ligand>
</feature>
<sequence>MRIHEDCEPSGNAAENSSAKSIDTTYLKQALELAQLRRGFCAPNPCVGAVLVKDEKVIASGFHSASGTAHAEVNALNKIEACTAKGATLYVTLQPCCHTTKKTPPCTQLLIAKKIAKVVYAFRDPNPAVSDHSDQQLQQAGIVCIQQSLPEIDDFYASYQFWWKHKQPFVTAKLAISLDGKVAGQHGQRIQLTGEAAQRFTHQQRQRADAILSTAKTISNDNPLLNVRINNTTASKPLYILDSELNTPLSAHVFNTAKKITLFHKIDLSSKKLAEYHRDNVQLVAIKTNQTGLNLDDVLKHIGQEGRHDLWIEAGGHCFQSFAQNQLLQRAFLYVAPRWLGQDAQNAFTDPLVLSKAKLSSPILLGPDSCFIFNWP</sequence>
<reference evidence="15 16" key="1">
    <citation type="submission" date="2017-03" db="EMBL/GenBank/DDBJ databases">
        <title>The genome sequence of Candidatus Rickettsiella viridis.</title>
        <authorList>
            <person name="Nikoh N."/>
            <person name="Tsuchida T."/>
            <person name="Yamaguchi K."/>
            <person name="Maeda T."/>
            <person name="Shigenobu S."/>
            <person name="Fukatsu T."/>
        </authorList>
    </citation>
    <scope>NUCLEOTIDE SEQUENCE [LARGE SCALE GENOMIC DNA]</scope>
    <source>
        <strain evidence="15 16">Ap-RA04</strain>
    </source>
</reference>
<dbReference type="InterPro" id="IPR024072">
    <property type="entry name" value="DHFR-like_dom_sf"/>
</dbReference>
<feature type="binding site" evidence="12">
    <location>
        <position position="228"/>
    </location>
    <ligand>
        <name>substrate</name>
    </ligand>
</feature>
<accession>A0A2Z5V2Y0</accession>
<dbReference type="InterPro" id="IPR016193">
    <property type="entry name" value="Cytidine_deaminase-like"/>
</dbReference>
<dbReference type="Gene3D" id="3.40.430.10">
    <property type="entry name" value="Dihydrofolate Reductase, subunit A"/>
    <property type="match status" value="1"/>
</dbReference>
<dbReference type="Gene3D" id="3.40.140.10">
    <property type="entry name" value="Cytidine Deaminase, domain 2"/>
    <property type="match status" value="1"/>
</dbReference>
<dbReference type="EC" id="1.1.1.193" evidence="10"/>
<comment type="function">
    <text evidence="1 10">Converts 2,5-diamino-6-(ribosylamino)-4(3h)-pyrimidinone 5'-phosphate into 5-amino-6-(ribosylamino)-2,4(1h,3h)-pyrimidinedione 5'-phosphate.</text>
</comment>
<evidence type="ECO:0000256" key="9">
    <source>
        <dbReference type="ARBA" id="ARBA00023268"/>
    </source>
</evidence>
<feature type="binding site" evidence="12">
    <location>
        <position position="175"/>
    </location>
    <ligand>
        <name>NADP(+)</name>
        <dbReference type="ChEBI" id="CHEBI:58349"/>
    </ligand>
</feature>
<evidence type="ECO:0000256" key="12">
    <source>
        <dbReference type="PIRSR" id="PIRSR006769-2"/>
    </source>
</evidence>
<dbReference type="SUPFAM" id="SSF53927">
    <property type="entry name" value="Cytidine deaminase-like"/>
    <property type="match status" value="1"/>
</dbReference>
<dbReference type="SUPFAM" id="SSF53597">
    <property type="entry name" value="Dihydrofolate reductase-like"/>
    <property type="match status" value="1"/>
</dbReference>
<keyword evidence="8 10" id="KW-0560">Oxidoreductase</keyword>
<dbReference type="GO" id="GO:0008703">
    <property type="term" value="F:5-amino-6-(5-phosphoribosylamino)uracil reductase activity"/>
    <property type="evidence" value="ECO:0007669"/>
    <property type="project" value="UniProtKB-EC"/>
</dbReference>
<dbReference type="EMBL" id="AP018005">
    <property type="protein sequence ID" value="BBB14832.1"/>
    <property type="molecule type" value="Genomic_DNA"/>
</dbReference>
<evidence type="ECO:0000256" key="10">
    <source>
        <dbReference type="PIRNR" id="PIRNR006769"/>
    </source>
</evidence>
<evidence type="ECO:0000313" key="16">
    <source>
        <dbReference type="Proteomes" id="UP000282483"/>
    </source>
</evidence>
<name>A0A2Z5V2Y0_9COXI</name>
<feature type="binding site" evidence="13">
    <location>
        <position position="96"/>
    </location>
    <ligand>
        <name>Zn(2+)</name>
        <dbReference type="ChEBI" id="CHEBI:29105"/>
        <note>catalytic</note>
    </ligand>
</feature>
<dbReference type="Pfam" id="PF01872">
    <property type="entry name" value="RibD_C"/>
    <property type="match status" value="1"/>
</dbReference>
<evidence type="ECO:0000256" key="6">
    <source>
        <dbReference type="ARBA" id="ARBA00022619"/>
    </source>
</evidence>
<comment type="similarity">
    <text evidence="5 10">In the C-terminal section; belongs to the HTP reductase family.</text>
</comment>
<feature type="binding site" evidence="12">
    <location>
        <position position="205"/>
    </location>
    <ligand>
        <name>substrate</name>
    </ligand>
</feature>
<dbReference type="PROSITE" id="PS51747">
    <property type="entry name" value="CYT_DCMP_DEAMINASES_2"/>
    <property type="match status" value="1"/>
</dbReference>
<dbReference type="InterPro" id="IPR002734">
    <property type="entry name" value="RibDG_C"/>
</dbReference>
<keyword evidence="10 13" id="KW-0479">Metal-binding</keyword>
<feature type="binding site" evidence="13">
    <location>
        <position position="106"/>
    </location>
    <ligand>
        <name>Zn(2+)</name>
        <dbReference type="ChEBI" id="CHEBI:29105"/>
        <note>catalytic</note>
    </ligand>
</feature>
<keyword evidence="10 13" id="KW-0862">Zinc</keyword>
<feature type="binding site" evidence="12">
    <location>
        <position position="217"/>
    </location>
    <ligand>
        <name>NADP(+)</name>
        <dbReference type="ChEBI" id="CHEBI:58349"/>
    </ligand>
</feature>
<feature type="domain" description="CMP/dCMP-type deaminase" evidence="14">
    <location>
        <begin position="21"/>
        <end position="144"/>
    </location>
</feature>
<evidence type="ECO:0000256" key="1">
    <source>
        <dbReference type="ARBA" id="ARBA00002151"/>
    </source>
</evidence>
<comment type="similarity">
    <text evidence="4 10">In the N-terminal section; belongs to the cytidine and deoxycytidylate deaminase family.</text>
</comment>
<comment type="catalytic activity">
    <reaction evidence="10">
        <text>5-amino-6-(5-phospho-D-ribitylamino)uracil + NADP(+) = 5-amino-6-(5-phospho-D-ribosylamino)uracil + NADPH + H(+)</text>
        <dbReference type="Rhea" id="RHEA:17845"/>
        <dbReference type="ChEBI" id="CHEBI:15378"/>
        <dbReference type="ChEBI" id="CHEBI:57783"/>
        <dbReference type="ChEBI" id="CHEBI:58349"/>
        <dbReference type="ChEBI" id="CHEBI:58421"/>
        <dbReference type="ChEBI" id="CHEBI:58453"/>
        <dbReference type="EC" id="1.1.1.193"/>
    </reaction>
</comment>
<feature type="binding site" evidence="12">
    <location>
        <begin position="315"/>
        <end position="321"/>
    </location>
    <ligand>
        <name>NADP(+)</name>
        <dbReference type="ChEBI" id="CHEBI:58349"/>
    </ligand>
</feature>
<dbReference type="RefSeq" id="WP_126322344.1">
    <property type="nucleotide sequence ID" value="NZ_AP018005.1"/>
</dbReference>
<dbReference type="InterPro" id="IPR002125">
    <property type="entry name" value="CMP_dCMP_dom"/>
</dbReference>
<keyword evidence="16" id="KW-1185">Reference proteome</keyword>
<feature type="binding site" evidence="12">
    <location>
        <position position="221"/>
    </location>
    <ligand>
        <name>NADP(+)</name>
        <dbReference type="ChEBI" id="CHEBI:58349"/>
    </ligand>
</feature>
<feature type="binding site" evidence="12">
    <location>
        <position position="225"/>
    </location>
    <ligand>
        <name>substrate</name>
    </ligand>
</feature>
<dbReference type="KEGG" id="rvi:RVIR1_03090"/>
<dbReference type="GO" id="GO:0046872">
    <property type="term" value="F:metal ion binding"/>
    <property type="evidence" value="ECO:0007669"/>
    <property type="project" value="UniProtKB-KW"/>
</dbReference>
<comment type="pathway">
    <text evidence="3 10">Cofactor biosynthesis; riboflavin biosynthesis; 5-amino-6-(D-ribitylamino)uracil from GTP: step 3/4.</text>
</comment>
<gene>
    <name evidence="15" type="primary">ribD</name>
    <name evidence="15" type="ORF">RVIR1_03090</name>
</gene>
<organism evidence="15 16">
    <name type="scientific">Candidatus Rickettsiella viridis</name>
    <dbReference type="NCBI Taxonomy" id="676208"/>
    <lineage>
        <taxon>Bacteria</taxon>
        <taxon>Pseudomonadati</taxon>
        <taxon>Pseudomonadota</taxon>
        <taxon>Gammaproteobacteria</taxon>
        <taxon>Legionellales</taxon>
        <taxon>Coxiellaceae</taxon>
        <taxon>Rickettsiella</taxon>
    </lineage>
</organism>
<evidence type="ECO:0000256" key="4">
    <source>
        <dbReference type="ARBA" id="ARBA00005259"/>
    </source>
</evidence>
<dbReference type="Pfam" id="PF00383">
    <property type="entry name" value="dCMP_cyt_deam_1"/>
    <property type="match status" value="1"/>
</dbReference>